<reference evidence="1" key="1">
    <citation type="journal article" date="2007" name="Microbiology">
        <title>Comparative analysis of the Corynebacterium glutamicum group and complete genome sequence of strain R.</title>
        <authorList>
            <person name="Yukawa H."/>
            <person name="Omumasaba C.A."/>
            <person name="Nonaka H."/>
            <person name="Kos P."/>
            <person name="Okai N."/>
            <person name="Suzuki N."/>
            <person name="Suda M."/>
            <person name="Tsuge Y."/>
            <person name="Watanabe J."/>
            <person name="Ikeda Y."/>
            <person name="Vertes A.A."/>
            <person name="Inui M."/>
        </authorList>
    </citation>
    <scope>NUCLEOTIDE SEQUENCE</scope>
    <source>
        <strain evidence="1">R</strain>
    </source>
</reference>
<dbReference type="AlphaFoldDB" id="A0AB72VC12"/>
<name>A0AB72VC12_CORGB</name>
<evidence type="ECO:0000313" key="1">
    <source>
        <dbReference type="EMBL" id="BAF54369.1"/>
    </source>
</evidence>
<protein>
    <submittedName>
        <fullName evidence="1">Uncharacterized protein</fullName>
    </submittedName>
</protein>
<proteinExistence type="predicted"/>
<dbReference type="Proteomes" id="UP000006698">
    <property type="component" value="Chromosome"/>
</dbReference>
<sequence length="142" mass="15334">MPENVAQSGITGTIKFVNCFRLLKTLRFSTKNSCLRRWVCVEKQKTANPRKDWPYLACLAEKLGKEALGRLCLVALATLGARNIFHNLINVLAAACPGGLSALLTSNCTTHNVASLKSGDCLVDTAPDLKLDGSLQVFRVGS</sequence>
<dbReference type="KEGG" id="cgt:cgR_1384"/>
<dbReference type="EMBL" id="AP009044">
    <property type="protein sequence ID" value="BAF54369.1"/>
    <property type="molecule type" value="Genomic_DNA"/>
</dbReference>
<accession>A0AB72VC12</accession>
<gene>
    <name evidence="1" type="ordered locus">cgR_1384</name>
</gene>
<organism evidence="1">
    <name type="scientific">Corynebacterium glutamicum (strain R)</name>
    <dbReference type="NCBI Taxonomy" id="340322"/>
    <lineage>
        <taxon>Bacteria</taxon>
        <taxon>Bacillati</taxon>
        <taxon>Actinomycetota</taxon>
        <taxon>Actinomycetes</taxon>
        <taxon>Mycobacteriales</taxon>
        <taxon>Corynebacteriaceae</taxon>
        <taxon>Corynebacterium</taxon>
    </lineage>
</organism>